<protein>
    <recommendedName>
        <fullName evidence="4">UVR domain-containing protein</fullName>
    </recommendedName>
</protein>
<dbReference type="AlphaFoldDB" id="M1XPP9"/>
<dbReference type="RefSeq" id="WP_015408871.1">
    <property type="nucleotide sequence ID" value="NC_020388.1"/>
</dbReference>
<evidence type="ECO:0000313" key="2">
    <source>
        <dbReference type="EMBL" id="CCQ36047.1"/>
    </source>
</evidence>
<reference evidence="2 3" key="1">
    <citation type="journal article" date="2013" name="Genome Announc.">
        <title>Genome of the haloarchaeon Natronomonas moolapensis, a neutrophilic member of a previously haloalkaliphilic genus.</title>
        <authorList>
            <person name="Dyall-Smith M.L."/>
            <person name="Pfeiffer F."/>
            <person name="Oberwinkler T."/>
            <person name="Klee K."/>
            <person name="Rampp M."/>
            <person name="Palm P."/>
            <person name="Gross K."/>
            <person name="Schuster S.C."/>
            <person name="Oesterhelt D."/>
        </authorList>
    </citation>
    <scope>NUCLEOTIDE SEQUENCE [LARGE SCALE GENOMIC DNA]</scope>
    <source>
        <strain evidence="3">DSM 18674 / JCM 14361 / 8.8.11</strain>
    </source>
</reference>
<proteinExistence type="predicted"/>
<dbReference type="GeneID" id="14650946"/>
<evidence type="ECO:0000313" key="3">
    <source>
        <dbReference type="Proteomes" id="UP000011867"/>
    </source>
</evidence>
<dbReference type="Proteomes" id="UP000011867">
    <property type="component" value="Chromosome"/>
</dbReference>
<sequence>MIRVREGYPKRPPEGVPPEHRERARTLQLELLVLEARLDAANFEDEEAFRRAIDERRSELDSLRDPAADA</sequence>
<dbReference type="HOGENOM" id="CLU_2839466_0_0_2"/>
<keyword evidence="3" id="KW-1185">Reference proteome</keyword>
<name>M1XPP9_NATM8</name>
<evidence type="ECO:0008006" key="4">
    <source>
        <dbReference type="Google" id="ProtNLM"/>
    </source>
</evidence>
<gene>
    <name evidence="2" type="ordered locus">Nmlp_1859</name>
</gene>
<feature type="region of interest" description="Disordered" evidence="1">
    <location>
        <begin position="1"/>
        <end position="22"/>
    </location>
</feature>
<evidence type="ECO:0000256" key="1">
    <source>
        <dbReference type="SAM" id="MobiDB-lite"/>
    </source>
</evidence>
<organism evidence="2 3">
    <name type="scientific">Natronomonas moolapensis (strain DSM 18674 / CECT 7526 / JCM 14361 / 8.8.11)</name>
    <dbReference type="NCBI Taxonomy" id="268739"/>
    <lineage>
        <taxon>Archaea</taxon>
        <taxon>Methanobacteriati</taxon>
        <taxon>Methanobacteriota</taxon>
        <taxon>Stenosarchaea group</taxon>
        <taxon>Halobacteria</taxon>
        <taxon>Halobacteriales</taxon>
        <taxon>Natronomonadaceae</taxon>
        <taxon>Natronomonas</taxon>
    </lineage>
</organism>
<dbReference type="KEGG" id="nmo:Nmlp_1859"/>
<accession>M1XPP9</accession>
<dbReference type="EMBL" id="HF582854">
    <property type="protein sequence ID" value="CCQ36047.1"/>
    <property type="molecule type" value="Genomic_DNA"/>
</dbReference>
<dbReference type="STRING" id="268739.Nmlp_1859"/>